<dbReference type="InterPro" id="IPR001667">
    <property type="entry name" value="DDH_dom"/>
</dbReference>
<evidence type="ECO:0000256" key="2">
    <source>
        <dbReference type="ARBA" id="ARBA00019841"/>
    </source>
</evidence>
<keyword evidence="5 9" id="KW-0269">Exonuclease</keyword>
<dbReference type="GO" id="GO:0006310">
    <property type="term" value="P:DNA recombination"/>
    <property type="evidence" value="ECO:0007669"/>
    <property type="project" value="InterPro"/>
</dbReference>
<feature type="domain" description="RecJ OB" evidence="8">
    <location>
        <begin position="473"/>
        <end position="582"/>
    </location>
</feature>
<dbReference type="EMBL" id="LS398551">
    <property type="protein sequence ID" value="SPR12934.1"/>
    <property type="molecule type" value="Genomic_DNA"/>
</dbReference>
<dbReference type="PANTHER" id="PTHR30255:SF2">
    <property type="entry name" value="SINGLE-STRANDED-DNA-SPECIFIC EXONUCLEASE RECJ"/>
    <property type="match status" value="1"/>
</dbReference>
<proteinExistence type="inferred from homology"/>
<protein>
    <recommendedName>
        <fullName evidence="2">Single-stranded-DNA-specific exonuclease RecJ</fullName>
    </recommendedName>
</protein>
<evidence type="ECO:0000256" key="3">
    <source>
        <dbReference type="ARBA" id="ARBA00022722"/>
    </source>
</evidence>
<feature type="domain" description="DHHA1" evidence="7">
    <location>
        <begin position="360"/>
        <end position="455"/>
    </location>
</feature>
<name>A0A0F3M9X8_ORITS</name>
<dbReference type="Gene3D" id="3.10.310.30">
    <property type="match status" value="1"/>
</dbReference>
<evidence type="ECO:0000313" key="11">
    <source>
        <dbReference type="Proteomes" id="UP000033769"/>
    </source>
</evidence>
<dbReference type="InterPro" id="IPR003156">
    <property type="entry name" value="DHHA1_dom"/>
</dbReference>
<organism evidence="9 11">
    <name type="scientific">Orientia tsutsugamushi str. Gilliam</name>
    <dbReference type="NCBI Taxonomy" id="1359184"/>
    <lineage>
        <taxon>Bacteria</taxon>
        <taxon>Pseudomonadati</taxon>
        <taxon>Pseudomonadota</taxon>
        <taxon>Alphaproteobacteria</taxon>
        <taxon>Rickettsiales</taxon>
        <taxon>Rickettsiaceae</taxon>
        <taxon>Rickettsieae</taxon>
        <taxon>Orientia</taxon>
    </lineage>
</organism>
<evidence type="ECO:0000313" key="10">
    <source>
        <dbReference type="EMBL" id="SPR12934.1"/>
    </source>
</evidence>
<dbReference type="InterPro" id="IPR038763">
    <property type="entry name" value="DHH_sf"/>
</dbReference>
<dbReference type="Gene3D" id="3.90.1640.30">
    <property type="match status" value="1"/>
</dbReference>
<dbReference type="EMBL" id="LANO01000021">
    <property type="protein sequence ID" value="KJV52548.1"/>
    <property type="molecule type" value="Genomic_DNA"/>
</dbReference>
<sequence>MNTVNEQSVLGNYWNKTEFDEYIIETIRQKHGVSDFLAKLLYAQNIDLEQISYFLTPTIKEALPDPFHLLDMDKAVNRVIHAINQQEHICIFGDYDVDGATSSALLKNYFCELGIEPIIYIPERLTEGYGPSVSAIKKLKSAGISLIITVDCGTSAYEALAEAKAQHIDVIVIDHHLSVEQLPDAVAIINPNRLDETSKYNYLAAVGVSFLFLVALRSALRKLNYFADKSEPSLVKYLDLVALGTVCDVMALIGLNRAFVTKGLEIMAQHQNVGIKALGYLSEAEFSSDCYYLGFVLGPRINAGGRIGKSDLGSKLLSTKCQIEAYNIASELENYNSERKLIEKVMLEEAVTIAREQADNNVIVVANHKWHPGVIGIIASRLKDLFHKPIVVISLDDTLGRASCRSIKGIDIGSKIAEAKLKGLLITGGGHAMAAGFTIKRDLIGDLKNFLNQELALDMKNLTGHNIRNYAIDLSIASLNINTVHEIQKLAPFGNGNPEPIFKLTNIKLKYASQLSNKHVHCVLSEWGNINAVKTTKAIAFNPRTQLFDALLNTYTKPIDLIGNIKVNRWRGREEIQFAIMDLLINR</sequence>
<reference evidence="10" key="2">
    <citation type="submission" date="2018-03" db="EMBL/GenBank/DDBJ databases">
        <authorList>
            <person name="Keele B.F."/>
        </authorList>
    </citation>
    <scope>NUCLEOTIDE SEQUENCE [LARGE SCALE GENOMIC DNA]</scope>
    <source>
        <strain evidence="10">Gilliam</strain>
    </source>
</reference>
<dbReference type="SUPFAM" id="SSF64182">
    <property type="entry name" value="DHH phosphoesterases"/>
    <property type="match status" value="1"/>
</dbReference>
<evidence type="ECO:0000313" key="9">
    <source>
        <dbReference type="EMBL" id="KJV52548.1"/>
    </source>
</evidence>
<dbReference type="AlphaFoldDB" id="A0A0F3M9X8"/>
<evidence type="ECO:0000259" key="8">
    <source>
        <dbReference type="Pfam" id="PF17768"/>
    </source>
</evidence>
<keyword evidence="4 9" id="KW-0378">Hydrolase</keyword>
<accession>A0A0F3M9X8</accession>
<dbReference type="Pfam" id="PF02272">
    <property type="entry name" value="DHHA1"/>
    <property type="match status" value="1"/>
</dbReference>
<keyword evidence="3" id="KW-0540">Nuclease</keyword>
<dbReference type="InterPro" id="IPR004610">
    <property type="entry name" value="RecJ"/>
</dbReference>
<evidence type="ECO:0000259" key="7">
    <source>
        <dbReference type="Pfam" id="PF02272"/>
    </source>
</evidence>
<dbReference type="InterPro" id="IPR041122">
    <property type="entry name" value="RecJ_OB"/>
</dbReference>
<evidence type="ECO:0000313" key="12">
    <source>
        <dbReference type="Proteomes" id="UP000244959"/>
    </source>
</evidence>
<dbReference type="GO" id="GO:0008409">
    <property type="term" value="F:5'-3' exonuclease activity"/>
    <property type="evidence" value="ECO:0007669"/>
    <property type="project" value="InterPro"/>
</dbReference>
<feature type="domain" description="DDH" evidence="6">
    <location>
        <begin position="88"/>
        <end position="245"/>
    </location>
</feature>
<dbReference type="Pfam" id="PF17768">
    <property type="entry name" value="RecJ_OB"/>
    <property type="match status" value="1"/>
</dbReference>
<dbReference type="PATRIC" id="fig|1359184.3.peg.945"/>
<dbReference type="Proteomes" id="UP000244959">
    <property type="component" value="Chromosome I"/>
</dbReference>
<dbReference type="Pfam" id="PF01368">
    <property type="entry name" value="DHH"/>
    <property type="match status" value="1"/>
</dbReference>
<dbReference type="InterPro" id="IPR051673">
    <property type="entry name" value="SSDNA_exonuclease_RecJ"/>
</dbReference>
<comment type="similarity">
    <text evidence="1">Belongs to the RecJ family.</text>
</comment>
<evidence type="ECO:0000256" key="4">
    <source>
        <dbReference type="ARBA" id="ARBA00022801"/>
    </source>
</evidence>
<evidence type="ECO:0000256" key="5">
    <source>
        <dbReference type="ARBA" id="ARBA00022839"/>
    </source>
</evidence>
<evidence type="ECO:0000259" key="6">
    <source>
        <dbReference type="Pfam" id="PF01368"/>
    </source>
</evidence>
<dbReference type="GO" id="GO:0006281">
    <property type="term" value="P:DNA repair"/>
    <property type="evidence" value="ECO:0007669"/>
    <property type="project" value="InterPro"/>
</dbReference>
<reference evidence="9 11" key="1">
    <citation type="submission" date="2015-02" db="EMBL/GenBank/DDBJ databases">
        <title>Genome Sequencing of Rickettsiales.</title>
        <authorList>
            <person name="Daugherty S.C."/>
            <person name="Su Q."/>
            <person name="Abolude K."/>
            <person name="Beier-Sexton M."/>
            <person name="Carlyon J.A."/>
            <person name="Carter R."/>
            <person name="Day N.P."/>
            <person name="Dumler S.J."/>
            <person name="Dyachenko V."/>
            <person name="Godinez A."/>
            <person name="Kurtti T.J."/>
            <person name="Lichay M."/>
            <person name="Mullins K.E."/>
            <person name="Ott S."/>
            <person name="Pappas-Brown V."/>
            <person name="Paris D.H."/>
            <person name="Patel P."/>
            <person name="Richards A.L."/>
            <person name="Sadzewicz L."/>
            <person name="Sears K."/>
            <person name="Seidman D."/>
            <person name="Sengamalay N."/>
            <person name="Stenos J."/>
            <person name="Tallon L.J."/>
            <person name="Vincent G."/>
            <person name="Fraser C.M."/>
            <person name="Munderloh U."/>
            <person name="Dunning-Hotopp J.C."/>
        </authorList>
    </citation>
    <scope>NUCLEOTIDE SEQUENCE [LARGE SCALE GENOMIC DNA]</scope>
    <source>
        <strain evidence="9 11">Gilliam</strain>
    </source>
</reference>
<dbReference type="Proteomes" id="UP000033769">
    <property type="component" value="Unassembled WGS sequence"/>
</dbReference>
<gene>
    <name evidence="9" type="primary">recJ</name>
    <name evidence="10" type="ORF">GILLIAM_02628</name>
    <name evidence="9" type="ORF">OTSGILL_1433</name>
</gene>
<reference evidence="12" key="3">
    <citation type="submission" date="2018-03" db="EMBL/GenBank/DDBJ databases">
        <authorList>
            <person name="Batty M. E."/>
            <person name="Batty M E."/>
        </authorList>
    </citation>
    <scope>NUCLEOTIDE SEQUENCE [LARGE SCALE GENOMIC DNA]</scope>
    <source>
        <strain evidence="12">Gilliam</strain>
    </source>
</reference>
<dbReference type="PANTHER" id="PTHR30255">
    <property type="entry name" value="SINGLE-STRANDED-DNA-SPECIFIC EXONUCLEASE RECJ"/>
    <property type="match status" value="1"/>
</dbReference>
<dbReference type="RefSeq" id="WP_047220658.1">
    <property type="nucleotide sequence ID" value="NZ_LS398551.1"/>
</dbReference>
<evidence type="ECO:0000256" key="1">
    <source>
        <dbReference type="ARBA" id="ARBA00005915"/>
    </source>
</evidence>
<keyword evidence="12" id="KW-1185">Reference proteome</keyword>
<dbReference type="NCBIfam" id="TIGR00644">
    <property type="entry name" value="recJ"/>
    <property type="match status" value="1"/>
</dbReference>
<dbReference type="GO" id="GO:0003676">
    <property type="term" value="F:nucleic acid binding"/>
    <property type="evidence" value="ECO:0007669"/>
    <property type="project" value="InterPro"/>
</dbReference>